<accession>Q0ZFS9</accession>
<dbReference type="EMBL" id="DQ480747">
    <property type="protein sequence ID" value="ABG37969.1"/>
    <property type="molecule type" value="mRNA"/>
</dbReference>
<proteinExistence type="evidence at transcript level"/>
<dbReference type="AlphaFoldDB" id="Q0ZFS9"/>
<sequence>MRCKVICTVNYRSLKVSVHICKFYSTIKFIISLR</sequence>
<evidence type="ECO:0000313" key="1">
    <source>
        <dbReference type="EMBL" id="ABG37969.1"/>
    </source>
</evidence>
<name>Q0ZFS9_RAT</name>
<protein>
    <submittedName>
        <fullName evidence="1">Uncharacterized protein</fullName>
    </submittedName>
</protein>
<reference evidence="1" key="1">
    <citation type="submission" date="2006-04" db="EMBL/GenBank/DDBJ databases">
        <title>Further Study on the Effects of Different TCM Treatments on Liver Cancer. Constructing a Rat Liver cDNA Library, and Screening and Analyzing of Some Differently Expressed Genes.</title>
        <authorList>
            <person name="Wu Z."/>
            <person name="Fang Z."/>
            <person name="Guan D."/>
            <person name="Zhu X."/>
            <person name="Zhang H."/>
            <person name="Pan Z."/>
            <person name="Liang C."/>
        </authorList>
    </citation>
    <scope>NUCLEOTIDE SEQUENCE</scope>
    <source>
        <strain evidence="1">W</strain>
    </source>
</reference>
<organism evidence="1">
    <name type="scientific">Rattus norvegicus</name>
    <name type="common">Rat</name>
    <dbReference type="NCBI Taxonomy" id="10116"/>
    <lineage>
        <taxon>Eukaryota</taxon>
        <taxon>Metazoa</taxon>
        <taxon>Chordata</taxon>
        <taxon>Craniata</taxon>
        <taxon>Vertebrata</taxon>
        <taxon>Euteleostomi</taxon>
        <taxon>Mammalia</taxon>
        <taxon>Eutheria</taxon>
        <taxon>Euarchontoglires</taxon>
        <taxon>Glires</taxon>
        <taxon>Rodentia</taxon>
        <taxon>Myomorpha</taxon>
        <taxon>Muroidea</taxon>
        <taxon>Muridae</taxon>
        <taxon>Murinae</taxon>
        <taxon>Rattus</taxon>
    </lineage>
</organism>